<feature type="compositionally biased region" description="Basic and acidic residues" evidence="1">
    <location>
        <begin position="43"/>
        <end position="56"/>
    </location>
</feature>
<feature type="region of interest" description="Disordered" evidence="1">
    <location>
        <begin position="36"/>
        <end position="63"/>
    </location>
</feature>
<dbReference type="AlphaFoldDB" id="A0A9N7U4J5"/>
<evidence type="ECO:0000313" key="2">
    <source>
        <dbReference type="EMBL" id="CAB1424117.1"/>
    </source>
</evidence>
<keyword evidence="3" id="KW-1185">Reference proteome</keyword>
<protein>
    <submittedName>
        <fullName evidence="2">Uncharacterized protein</fullName>
    </submittedName>
</protein>
<dbReference type="EMBL" id="CADEAL010000707">
    <property type="protein sequence ID" value="CAB1424117.1"/>
    <property type="molecule type" value="Genomic_DNA"/>
</dbReference>
<organism evidence="2 3">
    <name type="scientific">Pleuronectes platessa</name>
    <name type="common">European plaice</name>
    <dbReference type="NCBI Taxonomy" id="8262"/>
    <lineage>
        <taxon>Eukaryota</taxon>
        <taxon>Metazoa</taxon>
        <taxon>Chordata</taxon>
        <taxon>Craniata</taxon>
        <taxon>Vertebrata</taxon>
        <taxon>Euteleostomi</taxon>
        <taxon>Actinopterygii</taxon>
        <taxon>Neopterygii</taxon>
        <taxon>Teleostei</taxon>
        <taxon>Neoteleostei</taxon>
        <taxon>Acanthomorphata</taxon>
        <taxon>Carangaria</taxon>
        <taxon>Pleuronectiformes</taxon>
        <taxon>Pleuronectoidei</taxon>
        <taxon>Pleuronectidae</taxon>
        <taxon>Pleuronectes</taxon>
    </lineage>
</organism>
<dbReference type="Proteomes" id="UP001153269">
    <property type="component" value="Unassembled WGS sequence"/>
</dbReference>
<sequence>MARQSTAQLQQARGTIQCQSVKKNCGASEVRKWLRERRHKRKRDDETRRESLKPLSDRGYNLQQTVSKDPKICAHLLHLQLALPEMRECLQESLDKRWTVESRDAIGVRRGDSRRHRPNADLYGELPSTTTSNKCKPTT</sequence>
<comment type="caution">
    <text evidence="2">The sequence shown here is derived from an EMBL/GenBank/DDBJ whole genome shotgun (WGS) entry which is preliminary data.</text>
</comment>
<accession>A0A9N7U4J5</accession>
<name>A0A9N7U4J5_PLEPL</name>
<reference evidence="2" key="1">
    <citation type="submission" date="2020-03" db="EMBL/GenBank/DDBJ databases">
        <authorList>
            <person name="Weist P."/>
        </authorList>
    </citation>
    <scope>NUCLEOTIDE SEQUENCE</scope>
</reference>
<gene>
    <name evidence="2" type="ORF">PLEPLA_LOCUS12038</name>
</gene>
<evidence type="ECO:0000313" key="3">
    <source>
        <dbReference type="Proteomes" id="UP001153269"/>
    </source>
</evidence>
<feature type="region of interest" description="Disordered" evidence="1">
    <location>
        <begin position="103"/>
        <end position="139"/>
    </location>
</feature>
<proteinExistence type="predicted"/>
<feature type="compositionally biased region" description="Polar residues" evidence="1">
    <location>
        <begin position="127"/>
        <end position="139"/>
    </location>
</feature>
<evidence type="ECO:0000256" key="1">
    <source>
        <dbReference type="SAM" id="MobiDB-lite"/>
    </source>
</evidence>